<proteinExistence type="predicted"/>
<dbReference type="Proteomes" id="UP000325395">
    <property type="component" value="Unassembled WGS sequence"/>
</dbReference>
<sequence length="137" mass="15117">MYRPCSAHVLLVNCPHRPSTRGSIPLVCDEARSLRKIRFSCDVDGFSVCFAAFATLGKVLPVVFRLLGAGFPLRIAHIDTIFLSSLTHSRTHSPQLKKIPRVQTITTTSIPQNPNIGSSTLTQSRQTMTGWIKKNAN</sequence>
<feature type="non-terminal residue" evidence="1">
    <location>
        <position position="137"/>
    </location>
</feature>
<dbReference type="EMBL" id="ML735688">
    <property type="protein sequence ID" value="KAE8423546.1"/>
    <property type="molecule type" value="Genomic_DNA"/>
</dbReference>
<organism evidence="1 2">
    <name type="scientific">Aspergillus pseudocaelatus</name>
    <dbReference type="NCBI Taxonomy" id="1825620"/>
    <lineage>
        <taxon>Eukaryota</taxon>
        <taxon>Fungi</taxon>
        <taxon>Dikarya</taxon>
        <taxon>Ascomycota</taxon>
        <taxon>Pezizomycotina</taxon>
        <taxon>Eurotiomycetes</taxon>
        <taxon>Eurotiomycetidae</taxon>
        <taxon>Eurotiales</taxon>
        <taxon>Aspergillaceae</taxon>
        <taxon>Aspergillus</taxon>
        <taxon>Aspergillus subgen. Circumdati</taxon>
    </lineage>
</organism>
<accession>A0ABQ6X4G4</accession>
<keyword evidence="2" id="KW-1185">Reference proteome</keyword>
<reference evidence="1 2" key="1">
    <citation type="submission" date="2019-04" db="EMBL/GenBank/DDBJ databases">
        <authorList>
            <consortium name="DOE Joint Genome Institute"/>
            <person name="Mondo S."/>
            <person name="Kjaerbolling I."/>
            <person name="Vesth T."/>
            <person name="Frisvad J.C."/>
            <person name="Nybo J.L."/>
            <person name="Theobald S."/>
            <person name="Kildgaard S."/>
            <person name="Isbrandt T."/>
            <person name="Kuo A."/>
            <person name="Sato A."/>
            <person name="Lyhne E.K."/>
            <person name="Kogle M.E."/>
            <person name="Wiebenga A."/>
            <person name="Kun R.S."/>
            <person name="Lubbers R.J."/>
            <person name="Makela M.R."/>
            <person name="Barry K."/>
            <person name="Chovatia M."/>
            <person name="Clum A."/>
            <person name="Daum C."/>
            <person name="Haridas S."/>
            <person name="He G."/>
            <person name="LaButti K."/>
            <person name="Lipzen A."/>
            <person name="Riley R."/>
            <person name="Salamov A."/>
            <person name="Simmons B.A."/>
            <person name="Magnuson J.K."/>
            <person name="Henrissat B."/>
            <person name="Mortensen U.H."/>
            <person name="Larsen T.O."/>
            <person name="Devries R.P."/>
            <person name="Grigoriev I.V."/>
            <person name="Machida M."/>
            <person name="Baker S.E."/>
            <person name="Andersen M.R."/>
            <person name="Cantor M.N."/>
            <person name="Hua S.X."/>
        </authorList>
    </citation>
    <scope>NUCLEOTIDE SEQUENCE [LARGE SCALE GENOMIC DNA]</scope>
    <source>
        <strain evidence="1 2">CBS 117616</strain>
    </source>
</reference>
<evidence type="ECO:0000313" key="2">
    <source>
        <dbReference type="Proteomes" id="UP000325395"/>
    </source>
</evidence>
<name>A0ABQ6X4G4_9EURO</name>
<gene>
    <name evidence="1" type="ORF">BDV36DRAFT_242810</name>
</gene>
<protein>
    <submittedName>
        <fullName evidence="1">Uncharacterized protein</fullName>
    </submittedName>
</protein>
<evidence type="ECO:0000313" key="1">
    <source>
        <dbReference type="EMBL" id="KAE8423546.1"/>
    </source>
</evidence>